<dbReference type="InterPro" id="IPR048802">
    <property type="entry name" value="SP2_M"/>
</dbReference>
<keyword evidence="9 14" id="KW-0694">RNA-binding</keyword>
<sequence length="658" mass="69960">MLRAASLALLLLCSAMLPASGAGPWGRDGPGGQRQSRRRGRFGQPDWPDGPRAPAYSPQNPFLAEIEEQKALRRAAAAKPALGTAWVDASNLQSTSGRRRNAPAGSTPLTAVAPAPGTPPVPDTTSQGAVLRRQYNLSTSPLSVTIATGTNLVLYAAPLNPLLPLQDGTNTHIMSTEASNYAQYRMVRATVRFRPLVPNSVGGYAISMSFWPQTTTTPTSVDMNSITATDVRIVVQPGLSAELVIPNERLHYRNEGWRSVETNGVSEEEATSGMLLLCIHGTPVNSFTNTPYTGALGLLDFALDLQLRNLTPGNTNQRLNRYRATAKHKIKRDAKGQATITTAAASRFMSDIHLSTGVNGLGDLGRGIVTTIFNIADTLLGGLPTELVSAAGGQLLYGRPVASQNSEPTLKLYTSVENAQLDKGINLSHDVDLGLSAVTVQDYDNQHVQDRPTPSPAPQRPLLTMRTGDVLWVTLPEAVYTQASGVPSSTSPVYYSPNSVVINVATGAQALAGDLDWTKATLNGQALPLVKVGEDAWFRIPLYGKLSFWEQGKAKAGYTYNYNTTDSDSIYVLAIKPHSLYISTYTTSLGAGPVAITGVGAIGPNPVDAASASVLEASNHTFDGCCPECRALGLHQCILMTTLQQLRDAVISGSTVSV</sequence>
<evidence type="ECO:0000256" key="10">
    <source>
        <dbReference type="ARBA" id="ARBA00023180"/>
    </source>
</evidence>
<evidence type="ECO:0000256" key="15">
    <source>
        <dbReference type="SAM" id="MobiDB-lite"/>
    </source>
</evidence>
<evidence type="ECO:0000259" key="16">
    <source>
        <dbReference type="Pfam" id="PF03014"/>
    </source>
</evidence>
<keyword evidence="12 14" id="KW-1035">Host cytoplasm</keyword>
<keyword evidence="10" id="KW-0325">Glycoprotein</keyword>
<feature type="domain" description="Structural protein 2 second" evidence="17">
    <location>
        <begin position="313"/>
        <end position="452"/>
    </location>
</feature>
<evidence type="ECO:0000259" key="18">
    <source>
        <dbReference type="Pfam" id="PF20752"/>
    </source>
</evidence>
<dbReference type="InterPro" id="IPR048794">
    <property type="entry name" value="SP2_C"/>
</dbReference>
<dbReference type="Pfam" id="PF03014">
    <property type="entry name" value="SP2"/>
    <property type="match status" value="1"/>
</dbReference>
<evidence type="ECO:0000256" key="7">
    <source>
        <dbReference type="ARBA" id="ARBA00022812"/>
    </source>
</evidence>
<dbReference type="InterPro" id="IPR029053">
    <property type="entry name" value="Viral_coat"/>
</dbReference>
<feature type="domain" description="Structural protein 2 C-terminal" evidence="18">
    <location>
        <begin position="458"/>
        <end position="531"/>
    </location>
</feature>
<dbReference type="SUPFAM" id="SSF88633">
    <property type="entry name" value="Positive stranded ssRNA viruses"/>
    <property type="match status" value="1"/>
</dbReference>
<dbReference type="Pfam" id="PF20752">
    <property type="entry name" value="SP2_C"/>
    <property type="match status" value="2"/>
</dbReference>
<feature type="domain" description="Hepatitis E virus structural protein 2 N-terminal" evidence="16">
    <location>
        <begin position="119"/>
        <end position="310"/>
    </location>
</feature>
<gene>
    <name evidence="19" type="primary">ORF2</name>
</gene>
<dbReference type="GO" id="GO:0044165">
    <property type="term" value="C:host cell endoplasmic reticulum"/>
    <property type="evidence" value="ECO:0007669"/>
    <property type="project" value="UniProtKB-SubCell"/>
</dbReference>
<dbReference type="Gene3D" id="2.40.30.190">
    <property type="match status" value="1"/>
</dbReference>
<feature type="domain" description="Structural protein 2 C-terminal" evidence="18">
    <location>
        <begin position="538"/>
        <end position="594"/>
    </location>
</feature>
<accession>A0A8E0KH93</accession>
<keyword evidence="7" id="KW-1040">Host Golgi apparatus</keyword>
<feature type="region of interest" description="Disordered" evidence="15">
    <location>
        <begin position="90"/>
        <end position="126"/>
    </location>
</feature>
<comment type="subunit">
    <text evidence="13">Self-assembles to form the capsid. The capsid is dominated by dimers that define the 30 morphological units. Interacts with phosphorylated protein ORF3. Interacts with host TMEM134. Interacts with host ASGR1 and ASGR2; these interactions facilitate infection of host hepatocytes.</text>
</comment>
<dbReference type="GO" id="GO:0003723">
    <property type="term" value="F:RNA binding"/>
    <property type="evidence" value="ECO:0007669"/>
    <property type="project" value="UniProtKB-UniRule"/>
</dbReference>
<evidence type="ECO:0000256" key="4">
    <source>
        <dbReference type="ARBA" id="ARBA00004354"/>
    </source>
</evidence>
<evidence type="ECO:0000256" key="2">
    <source>
        <dbReference type="ARBA" id="ARBA00004192"/>
    </source>
</evidence>
<evidence type="ECO:0000256" key="14">
    <source>
        <dbReference type="RuleBase" id="RU363023"/>
    </source>
</evidence>
<organism evidence="19">
    <name type="scientific">Galago hepevirus</name>
    <dbReference type="NCBI Taxonomy" id="2796359"/>
    <lineage>
        <taxon>Viruses</taxon>
        <taxon>Riboviria</taxon>
        <taxon>Orthornavirae</taxon>
        <taxon>Kitrinoviricota</taxon>
        <taxon>Alsuviricetes</taxon>
        <taxon>Hepelivirales</taxon>
        <taxon>Hepeviridae</taxon>
    </lineage>
</organism>
<evidence type="ECO:0000256" key="3">
    <source>
        <dbReference type="ARBA" id="ARBA00004328"/>
    </source>
</evidence>
<dbReference type="GO" id="GO:0044228">
    <property type="term" value="C:host cell surface"/>
    <property type="evidence" value="ECO:0007669"/>
    <property type="project" value="UniProtKB-SubCell"/>
</dbReference>
<comment type="subcellular location">
    <molecule>Isoform Capsid protein</molecule>
    <subcellularLocation>
        <location evidence="14">Virion</location>
    </subcellularLocation>
    <subcellularLocation>
        <location evidence="14">Host cytoplasm</location>
    </subcellularLocation>
    <subcellularLocation>
        <location evidence="14">Host endoplasmic reticulum</location>
    </subcellularLocation>
    <subcellularLocation>
        <location evidence="14">Host Golgi apparatus</location>
    </subcellularLocation>
    <subcellularLocation>
        <location evidence="14">Host cell surface</location>
    </subcellularLocation>
</comment>
<dbReference type="GO" id="GO:0005198">
    <property type="term" value="F:structural molecule activity"/>
    <property type="evidence" value="ECO:0007669"/>
    <property type="project" value="UniProtKB-UniRule"/>
</dbReference>
<comment type="similarity">
    <text evidence="5 14">Belongs to the hepevirus capsid protein family.</text>
</comment>
<evidence type="ECO:0000256" key="6">
    <source>
        <dbReference type="ARBA" id="ARBA00022561"/>
    </source>
</evidence>
<keyword evidence="8 14" id="KW-0946">Virion</keyword>
<evidence type="ECO:0000259" key="17">
    <source>
        <dbReference type="Pfam" id="PF20751"/>
    </source>
</evidence>
<evidence type="ECO:0000256" key="13">
    <source>
        <dbReference type="ARBA" id="ARBA00046910"/>
    </source>
</evidence>
<dbReference type="EMBL" id="BR001718">
    <property type="protein sequence ID" value="FAA04031.1"/>
    <property type="molecule type" value="Genomic_RNA"/>
</dbReference>
<dbReference type="GO" id="GO:0044177">
    <property type="term" value="C:host cell Golgi apparatus"/>
    <property type="evidence" value="ECO:0007669"/>
    <property type="project" value="UniProtKB-SubCell"/>
</dbReference>
<comment type="subcellular location">
    <subcellularLocation>
        <location evidence="1">Host Golgi apparatus</location>
    </subcellularLocation>
    <subcellularLocation>
        <location evidence="2">Host cytoplasm</location>
    </subcellularLocation>
    <subcellularLocation>
        <location evidence="4">Host endoplasmic reticulum</location>
    </subcellularLocation>
    <subcellularLocation>
        <location evidence="3">Virion</location>
    </subcellularLocation>
</comment>
<protein>
    <recommendedName>
        <fullName evidence="14">Pro-secreted protein ORF2</fullName>
        <shortName evidence="14">pORF2</shortName>
    </recommendedName>
    <alternativeName>
        <fullName evidence="14">Protein ORF2</fullName>
    </alternativeName>
    <component>
        <recommendedName>
            <fullName evidence="14">Secreted protein ORF2</fullName>
            <shortName evidence="14">ORF2s</shortName>
        </recommendedName>
    </component>
</protein>
<dbReference type="Gene3D" id="2.60.120.20">
    <property type="match status" value="1"/>
</dbReference>
<evidence type="ECO:0000313" key="19">
    <source>
        <dbReference type="EMBL" id="FAA04031.1"/>
    </source>
</evidence>
<comment type="function">
    <molecule>Isoform Secreted protein ORF2</molecule>
    <text evidence="14">Plays a role in the inhibition of host antibody-mediated neutralization without blocking viral cell entry.</text>
</comment>
<evidence type="ECO:0000256" key="1">
    <source>
        <dbReference type="ARBA" id="ARBA00004136"/>
    </source>
</evidence>
<evidence type="ECO:0000256" key="12">
    <source>
        <dbReference type="ARBA" id="ARBA00023200"/>
    </source>
</evidence>
<evidence type="ECO:0000256" key="9">
    <source>
        <dbReference type="ARBA" id="ARBA00022884"/>
    </source>
</evidence>
<dbReference type="InterPro" id="IPR004261">
    <property type="entry name" value="SP2_N"/>
</dbReference>
<evidence type="ECO:0000256" key="5">
    <source>
        <dbReference type="ARBA" id="ARBA00008877"/>
    </source>
</evidence>
<evidence type="ECO:0000256" key="8">
    <source>
        <dbReference type="ARBA" id="ARBA00022844"/>
    </source>
</evidence>
<dbReference type="Pfam" id="PF20751">
    <property type="entry name" value="SP2_M"/>
    <property type="match status" value="1"/>
</dbReference>
<evidence type="ECO:0000256" key="11">
    <source>
        <dbReference type="ARBA" id="ARBA00023184"/>
    </source>
</evidence>
<name>A0A8E0KH93_9VIRU</name>
<comment type="function">
    <molecule>Isoform Capsid protein</molecule>
    <text evidence="14">Forms an icosahedral capsid with a T=1 symmetry and a 34 nm diameter. The capsid is composed of 60 copies linked to each other. Binds to the 5' end of the genomic RNA to mediate genome encapsidation.</text>
</comment>
<proteinExistence type="inferred from homology"/>
<dbReference type="GO" id="GO:0039615">
    <property type="term" value="C:T=1 icosahedral viral capsid"/>
    <property type="evidence" value="ECO:0007669"/>
    <property type="project" value="UniProtKB-UniRule"/>
</dbReference>
<keyword evidence="11" id="KW-1038">Host endoplasmic reticulum</keyword>
<feature type="region of interest" description="Disordered" evidence="15">
    <location>
        <begin position="21"/>
        <end position="58"/>
    </location>
</feature>
<reference evidence="19" key="1">
    <citation type="journal article" date="2021" name="MBio">
        <title>Hidden Viral Sequences in Public Sequencing Data and Warning for Future Emerging Diseases.</title>
        <authorList>
            <person name="Kawasaki J."/>
            <person name="Kojima S."/>
            <person name="Tomonaga K."/>
            <person name="Horie M."/>
        </authorList>
    </citation>
    <scope>NUCLEOTIDE SEQUENCE</scope>
    <source>
        <strain evidence="19">Galago/2011/42</strain>
    </source>
</reference>
<comment type="subcellular location">
    <molecule>Isoform Secreted protein ORF2</molecule>
    <subcellularLocation>
        <location evidence="14">Secreted</location>
    </subcellularLocation>
</comment>
<feature type="compositionally biased region" description="Gly residues" evidence="15">
    <location>
        <begin position="23"/>
        <end position="32"/>
    </location>
</feature>
<dbReference type="GO" id="GO:0005576">
    <property type="term" value="C:extracellular region"/>
    <property type="evidence" value="ECO:0007669"/>
    <property type="project" value="UniProtKB-SubCell"/>
</dbReference>
<keyword evidence="6 14" id="KW-0167">Capsid protein</keyword>